<comment type="cofactor">
    <cofactor evidence="2">
        <name>Fe(2+)</name>
        <dbReference type="ChEBI" id="CHEBI:29033"/>
    </cofactor>
    <text evidence="2">Binds 1 Fe(2+) ion.</text>
</comment>
<dbReference type="InterPro" id="IPR023635">
    <property type="entry name" value="Peptide_deformylase"/>
</dbReference>
<comment type="similarity">
    <text evidence="1 2">Belongs to the polypeptide deformylase family.</text>
</comment>
<dbReference type="HAMAP" id="MF_00163">
    <property type="entry name" value="Pep_deformylase"/>
    <property type="match status" value="1"/>
</dbReference>
<dbReference type="PANTHER" id="PTHR10458">
    <property type="entry name" value="PEPTIDE DEFORMYLASE"/>
    <property type="match status" value="1"/>
</dbReference>
<keyword evidence="2" id="KW-0378">Hydrolase</keyword>
<dbReference type="AlphaFoldDB" id="A0A1B3WDB8"/>
<feature type="binding site" evidence="2">
    <location>
        <position position="90"/>
    </location>
    <ligand>
        <name>Fe cation</name>
        <dbReference type="ChEBI" id="CHEBI:24875"/>
    </ligand>
</feature>
<dbReference type="PRINTS" id="PR01576">
    <property type="entry name" value="PDEFORMYLASE"/>
</dbReference>
<dbReference type="EMBL" id="CP017037">
    <property type="protein sequence ID" value="AOH38940.1"/>
    <property type="molecule type" value="Genomic_DNA"/>
</dbReference>
<organism evidence="3 4">
    <name type="scientific">Dialister pneumosintes</name>
    <dbReference type="NCBI Taxonomy" id="39950"/>
    <lineage>
        <taxon>Bacteria</taxon>
        <taxon>Bacillati</taxon>
        <taxon>Bacillota</taxon>
        <taxon>Negativicutes</taxon>
        <taxon>Veillonellales</taxon>
        <taxon>Veillonellaceae</taxon>
        <taxon>Dialister</taxon>
    </lineage>
</organism>
<dbReference type="PANTHER" id="PTHR10458:SF22">
    <property type="entry name" value="PEPTIDE DEFORMYLASE"/>
    <property type="match status" value="1"/>
</dbReference>
<sequence>MFMSKIIIAGHPTLKKVAEPVTVFNKKLKYIIQDMKKTMYESNGVGLAAPQIDLSIRVFVADDGETGFEAYINPVWEPIGEETDVDTEGCLSIPGYVGLVERYSAVRVKYQDVRGKKKQKEATGLLARCIQHETDHLNGILFIEKATALRKLEEHEPEQT</sequence>
<dbReference type="SUPFAM" id="SSF56420">
    <property type="entry name" value="Peptide deformylase"/>
    <property type="match status" value="1"/>
</dbReference>
<feature type="binding site" evidence="2">
    <location>
        <position position="132"/>
    </location>
    <ligand>
        <name>Fe cation</name>
        <dbReference type="ChEBI" id="CHEBI:24875"/>
    </ligand>
</feature>
<dbReference type="Proteomes" id="UP000094757">
    <property type="component" value="Chromosome"/>
</dbReference>
<gene>
    <name evidence="2" type="primary">def</name>
    <name evidence="3" type="ORF">BCB69_02500</name>
</gene>
<evidence type="ECO:0000313" key="4">
    <source>
        <dbReference type="Proteomes" id="UP000094757"/>
    </source>
</evidence>
<feature type="binding site" evidence="2">
    <location>
        <position position="136"/>
    </location>
    <ligand>
        <name>Fe cation</name>
        <dbReference type="ChEBI" id="CHEBI:24875"/>
    </ligand>
</feature>
<dbReference type="NCBIfam" id="TIGR00079">
    <property type="entry name" value="pept_deformyl"/>
    <property type="match status" value="1"/>
</dbReference>
<name>A0A1B3WDB8_9FIRM</name>
<evidence type="ECO:0000313" key="3">
    <source>
        <dbReference type="EMBL" id="AOH38940.1"/>
    </source>
</evidence>
<dbReference type="GO" id="GO:0046872">
    <property type="term" value="F:metal ion binding"/>
    <property type="evidence" value="ECO:0007669"/>
    <property type="project" value="UniProtKB-KW"/>
</dbReference>
<proteinExistence type="inferred from homology"/>
<dbReference type="Gene3D" id="3.90.45.10">
    <property type="entry name" value="Peptide deformylase"/>
    <property type="match status" value="1"/>
</dbReference>
<dbReference type="InterPro" id="IPR036821">
    <property type="entry name" value="Peptide_deformylase_sf"/>
</dbReference>
<dbReference type="PIRSF" id="PIRSF004749">
    <property type="entry name" value="Pep_def"/>
    <property type="match status" value="1"/>
</dbReference>
<feature type="active site" evidence="2">
    <location>
        <position position="133"/>
    </location>
</feature>
<keyword evidence="2" id="KW-0408">Iron</keyword>
<dbReference type="GO" id="GO:0042586">
    <property type="term" value="F:peptide deformylase activity"/>
    <property type="evidence" value="ECO:0007669"/>
    <property type="project" value="UniProtKB-UniRule"/>
</dbReference>
<dbReference type="STRING" id="39950.BCB69_02500"/>
<evidence type="ECO:0000256" key="1">
    <source>
        <dbReference type="ARBA" id="ARBA00010759"/>
    </source>
</evidence>
<keyword evidence="2" id="KW-0648">Protein biosynthesis</keyword>
<comment type="catalytic activity">
    <reaction evidence="2">
        <text>N-terminal N-formyl-L-methionyl-[peptide] + H2O = N-terminal L-methionyl-[peptide] + formate</text>
        <dbReference type="Rhea" id="RHEA:24420"/>
        <dbReference type="Rhea" id="RHEA-COMP:10639"/>
        <dbReference type="Rhea" id="RHEA-COMP:10640"/>
        <dbReference type="ChEBI" id="CHEBI:15377"/>
        <dbReference type="ChEBI" id="CHEBI:15740"/>
        <dbReference type="ChEBI" id="CHEBI:49298"/>
        <dbReference type="ChEBI" id="CHEBI:64731"/>
        <dbReference type="EC" id="3.5.1.88"/>
    </reaction>
</comment>
<reference evidence="4" key="1">
    <citation type="submission" date="2016-08" db="EMBL/GenBank/DDBJ databases">
        <authorList>
            <person name="Holder M.E."/>
            <person name="Ajami N.J."/>
            <person name="Petrosino J.F."/>
        </authorList>
    </citation>
    <scope>NUCLEOTIDE SEQUENCE [LARGE SCALE GENOMIC DNA]</scope>
    <source>
        <strain evidence="4">F0677</strain>
    </source>
</reference>
<evidence type="ECO:0000256" key="2">
    <source>
        <dbReference type="HAMAP-Rule" id="MF_00163"/>
    </source>
</evidence>
<dbReference type="GO" id="GO:0006412">
    <property type="term" value="P:translation"/>
    <property type="evidence" value="ECO:0007669"/>
    <property type="project" value="UniProtKB-UniRule"/>
</dbReference>
<accession>A0A1B3WDB8</accession>
<dbReference type="NCBIfam" id="NF001159">
    <property type="entry name" value="PRK00150.1-3"/>
    <property type="match status" value="1"/>
</dbReference>
<comment type="function">
    <text evidence="2">Removes the formyl group from the N-terminal Met of newly synthesized proteins. Requires at least a dipeptide for an efficient rate of reaction. N-terminal L-methionine is a prerequisite for activity but the enzyme has broad specificity at other positions.</text>
</comment>
<dbReference type="Pfam" id="PF01327">
    <property type="entry name" value="Pep_deformylase"/>
    <property type="match status" value="1"/>
</dbReference>
<dbReference type="KEGG" id="dpn:BCB69_02500"/>
<dbReference type="CDD" id="cd00487">
    <property type="entry name" value="Pep_deformylase"/>
    <property type="match status" value="1"/>
</dbReference>
<keyword evidence="2" id="KW-0479">Metal-binding</keyword>
<dbReference type="EC" id="3.5.1.88" evidence="2"/>
<protein>
    <recommendedName>
        <fullName evidence="2">Peptide deformylase</fullName>
        <shortName evidence="2">PDF</shortName>
        <ecNumber evidence="2">3.5.1.88</ecNumber>
    </recommendedName>
    <alternativeName>
        <fullName evidence="2">Polypeptide deformylase</fullName>
    </alternativeName>
</protein>